<evidence type="ECO:0000313" key="1">
    <source>
        <dbReference type="EMBL" id="QAY66627.1"/>
    </source>
</evidence>
<protein>
    <recommendedName>
        <fullName evidence="3">Spore coat protein</fullName>
    </recommendedName>
</protein>
<keyword evidence="2" id="KW-1185">Reference proteome</keyword>
<proteinExistence type="predicted"/>
<dbReference type="OrthoDB" id="2382349at2"/>
<accession>A0A4P6F0U5</accession>
<dbReference type="RefSeq" id="WP_129440392.1">
    <property type="nucleotide sequence ID" value="NZ_CP035492.1"/>
</dbReference>
<name>A0A4P6F0U5_9BACL</name>
<reference evidence="1 2" key="1">
    <citation type="submission" date="2019-01" db="EMBL/GenBank/DDBJ databases">
        <title>Genome sequencing of strain FW100M-2.</title>
        <authorList>
            <person name="Heo J."/>
            <person name="Kim S.-J."/>
            <person name="Kim J.-S."/>
            <person name="Hong S.-B."/>
            <person name="Kwon S.-W."/>
        </authorList>
    </citation>
    <scope>NUCLEOTIDE SEQUENCE [LARGE SCALE GENOMIC DNA]</scope>
    <source>
        <strain evidence="1 2">FW100M-2</strain>
    </source>
</reference>
<dbReference type="KEGG" id="pprt:ET464_09640"/>
<dbReference type="AlphaFoldDB" id="A0A4P6F0U5"/>
<organism evidence="1 2">
    <name type="scientific">Paenibacillus protaetiae</name>
    <dbReference type="NCBI Taxonomy" id="2509456"/>
    <lineage>
        <taxon>Bacteria</taxon>
        <taxon>Bacillati</taxon>
        <taxon>Bacillota</taxon>
        <taxon>Bacilli</taxon>
        <taxon>Bacillales</taxon>
        <taxon>Paenibacillaceae</taxon>
        <taxon>Paenibacillus</taxon>
    </lineage>
</organism>
<dbReference type="EMBL" id="CP035492">
    <property type="protein sequence ID" value="QAY66627.1"/>
    <property type="molecule type" value="Genomic_DNA"/>
</dbReference>
<sequence>MLQPLTAKELEYIADSMSNEDLLMKQCAAFVSTSSNQALKQLHTQMIHTHQQHYQTLMSSIQQHQSIAPTQPQ</sequence>
<gene>
    <name evidence="1" type="ORF">ET464_09640</name>
</gene>
<dbReference type="Proteomes" id="UP000293568">
    <property type="component" value="Chromosome"/>
</dbReference>
<evidence type="ECO:0000313" key="2">
    <source>
        <dbReference type="Proteomes" id="UP000293568"/>
    </source>
</evidence>
<evidence type="ECO:0008006" key="3">
    <source>
        <dbReference type="Google" id="ProtNLM"/>
    </source>
</evidence>